<dbReference type="Pfam" id="PF19421">
    <property type="entry name" value="Fry_C"/>
    <property type="match status" value="1"/>
</dbReference>
<evidence type="ECO:0000256" key="1">
    <source>
        <dbReference type="SAM" id="MobiDB-lite"/>
    </source>
</evidence>
<feature type="compositionally biased region" description="Polar residues" evidence="1">
    <location>
        <begin position="2735"/>
        <end position="2745"/>
    </location>
</feature>
<dbReference type="PANTHER" id="PTHR12295">
    <property type="entry name" value="FURRY-RELATED"/>
    <property type="match status" value="1"/>
</dbReference>
<dbReference type="Pfam" id="PF14228">
    <property type="entry name" value="MOR2-PAG1_mid"/>
    <property type="match status" value="2"/>
</dbReference>
<dbReference type="PANTHER" id="PTHR12295:SF30">
    <property type="entry name" value="PROTEIN FURRY"/>
    <property type="match status" value="1"/>
</dbReference>
<protein>
    <submittedName>
        <fullName evidence="7">Protein furry homolog-like isoform X1</fullName>
    </submittedName>
</protein>
<feature type="region of interest" description="Disordered" evidence="1">
    <location>
        <begin position="271"/>
        <end position="292"/>
    </location>
</feature>
<dbReference type="InterPro" id="IPR016024">
    <property type="entry name" value="ARM-type_fold"/>
</dbReference>
<feature type="region of interest" description="Disordered" evidence="1">
    <location>
        <begin position="1937"/>
        <end position="1960"/>
    </location>
</feature>
<proteinExistence type="predicted"/>
<organism evidence="6 7">
    <name type="scientific">Petromyzon marinus</name>
    <name type="common">Sea lamprey</name>
    <dbReference type="NCBI Taxonomy" id="7757"/>
    <lineage>
        <taxon>Eukaryota</taxon>
        <taxon>Metazoa</taxon>
        <taxon>Chordata</taxon>
        <taxon>Craniata</taxon>
        <taxon>Vertebrata</taxon>
        <taxon>Cyclostomata</taxon>
        <taxon>Hyperoartia</taxon>
        <taxon>Petromyzontiformes</taxon>
        <taxon>Petromyzontidae</taxon>
        <taxon>Petromyzon</taxon>
    </lineage>
</organism>
<accession>A0AAJ7T4F7</accession>
<evidence type="ECO:0000259" key="3">
    <source>
        <dbReference type="Pfam" id="PF14225"/>
    </source>
</evidence>
<feature type="region of interest" description="Disordered" evidence="1">
    <location>
        <begin position="2725"/>
        <end position="2760"/>
    </location>
</feature>
<evidence type="ECO:0000313" key="7">
    <source>
        <dbReference type="RefSeq" id="XP_032811045.1"/>
    </source>
</evidence>
<feature type="region of interest" description="Disordered" evidence="1">
    <location>
        <begin position="1702"/>
        <end position="1743"/>
    </location>
</feature>
<feature type="compositionally biased region" description="Gly residues" evidence="1">
    <location>
        <begin position="1546"/>
        <end position="1556"/>
    </location>
</feature>
<dbReference type="Proteomes" id="UP001318040">
    <property type="component" value="Chromosome 16"/>
</dbReference>
<gene>
    <name evidence="7" type="primary">LOC116942827</name>
</gene>
<feature type="compositionally biased region" description="Low complexity" evidence="1">
    <location>
        <begin position="1708"/>
        <end position="1723"/>
    </location>
</feature>
<feature type="compositionally biased region" description="Acidic residues" evidence="1">
    <location>
        <begin position="59"/>
        <end position="69"/>
    </location>
</feature>
<name>A0AAJ7T4F7_PETMA</name>
<feature type="compositionally biased region" description="Basic and acidic residues" evidence="1">
    <location>
        <begin position="281"/>
        <end position="292"/>
    </location>
</feature>
<dbReference type="GO" id="GO:0030427">
    <property type="term" value="C:site of polarized growth"/>
    <property type="evidence" value="ECO:0007669"/>
    <property type="project" value="TreeGrafter"/>
</dbReference>
<feature type="region of interest" description="Disordered" evidence="1">
    <location>
        <begin position="22"/>
        <end position="165"/>
    </location>
</feature>
<dbReference type="SUPFAM" id="SSF48371">
    <property type="entry name" value="ARM repeat"/>
    <property type="match status" value="3"/>
</dbReference>
<keyword evidence="6" id="KW-1185">Reference proteome</keyword>
<dbReference type="InterPro" id="IPR039867">
    <property type="entry name" value="Furry/Tao3/Mor2"/>
</dbReference>
<evidence type="ECO:0000259" key="2">
    <source>
        <dbReference type="Pfam" id="PF14222"/>
    </source>
</evidence>
<dbReference type="InterPro" id="IPR029473">
    <property type="entry name" value="MOR2-PAG1_mid"/>
</dbReference>
<feature type="domain" description="Cell morphogenesis central region" evidence="4">
    <location>
        <begin position="1381"/>
        <end position="1531"/>
    </location>
</feature>
<feature type="domain" description="Cell morphogenesis central region" evidence="4">
    <location>
        <begin position="1990"/>
        <end position="2088"/>
    </location>
</feature>
<evidence type="ECO:0000313" key="6">
    <source>
        <dbReference type="Proteomes" id="UP001318040"/>
    </source>
</evidence>
<evidence type="ECO:0000259" key="5">
    <source>
        <dbReference type="Pfam" id="PF19421"/>
    </source>
</evidence>
<dbReference type="RefSeq" id="XP_032811045.1">
    <property type="nucleotide sequence ID" value="XM_032955154.1"/>
</dbReference>
<feature type="domain" description="Cell morphogenesis protein N-terminal" evidence="2">
    <location>
        <begin position="295"/>
        <end position="840"/>
    </location>
</feature>
<dbReference type="GO" id="GO:0000902">
    <property type="term" value="P:cell morphogenesis"/>
    <property type="evidence" value="ECO:0007669"/>
    <property type="project" value="InterPro"/>
</dbReference>
<reference evidence="7" key="1">
    <citation type="submission" date="2025-08" db="UniProtKB">
        <authorList>
            <consortium name="RefSeq"/>
        </authorList>
    </citation>
    <scope>IDENTIFICATION</scope>
    <source>
        <tissue evidence="7">Sperm</tissue>
    </source>
</reference>
<feature type="domain" description="Protein furry C-terminal" evidence="5">
    <location>
        <begin position="2545"/>
        <end position="3275"/>
    </location>
</feature>
<evidence type="ECO:0000259" key="4">
    <source>
        <dbReference type="Pfam" id="PF14228"/>
    </source>
</evidence>
<dbReference type="Pfam" id="PF14225">
    <property type="entry name" value="MOR2-PAG1_C"/>
    <property type="match status" value="1"/>
</dbReference>
<feature type="compositionally biased region" description="Low complexity" evidence="1">
    <location>
        <begin position="138"/>
        <end position="148"/>
    </location>
</feature>
<dbReference type="GO" id="GO:0005938">
    <property type="term" value="C:cell cortex"/>
    <property type="evidence" value="ECO:0007669"/>
    <property type="project" value="TreeGrafter"/>
</dbReference>
<feature type="region of interest" description="Disordered" evidence="1">
    <location>
        <begin position="3131"/>
        <end position="3158"/>
    </location>
</feature>
<dbReference type="InterPro" id="IPR025481">
    <property type="entry name" value="Cell_Morphogen_C"/>
</dbReference>
<feature type="region of interest" description="Disordered" evidence="1">
    <location>
        <begin position="2846"/>
        <end position="2879"/>
    </location>
</feature>
<dbReference type="KEGG" id="pmrn:116942827"/>
<sequence>MNYFIKKVSFIDAENHEQPIRLLKQPESLPSDRREPVTPLKSASSFPPMIRQPRQQQQQEEDDEEEEDAMSPVLSSAGATYSPIGKASWMLPSPSAMDVFQGRARAGRRSSQRPEIPAASPPSANGLNRSPAAPPLPSSGHPSSLEPLGRSRRGGSGGGAGGAAVTAAAAPASSAGAMSSSPHVDPDVKPGEFVLRSLIAEFTVHAELKLHSVLVESLEKPLSKSLQRGEDPHFDQLISSLSAVAEYCLPSLLRTLFDWYRRQIACEDGAHSYRPRSSTKSKGDEPSRERDPVMEKRELAIDFIFCLVLIEVLKQIPVHPVPDSLLQDVMNLAFKHFKPKEGYNGPNTANLHIVADLYAEVIGVLAQSKFQAVRKKFMTELKELRQKEQSPLVVQSIISLIVGLKFFRVKMYPVEEFEDSFQFMGECAKYFLEVKDKDIKHALAGLFVEILIPVAATVKNEVNVPCLRTFVELLYQTTFELSSRRKHSLALFPLTTCLLCVSQKQFFLNNWHIFLNNCLSHLKMPSTSTLRKPIDSLQNRDPKMSRVALESLYRLLWVYMVRIKGESNTTTQSRLQSIVSALFPKGSRSVVPRDTPLNIFVKIIQFIAQERLDYAMREIIFDLLSVAIKMPKTLAINPERMNIGLRAFLVIADSLQKKECEPPMPTTSVVLPSGSTLRVKKTFLNKTLTEEEAKVIGMSQFYPQVRKILDLMLRQLDKEVGRSMTLGGGQNVAKETEITGERKPKIDLFRTCVAAIPRLLPDGMSHSELLEMLARLTTHADEELRSLACASLQSLMLDFPVWREDALITFLAFVSRDVGEHHAAALDNALRMLLQLLTQWRLAVQATAATTAPTAAANMTTAAVAAKVQDERQGRAECAAALAVAAASERPLHHSPVLHAVEGLALVMLCNTTVGTRRLAVLLLRETRALATTLGHCKVDEELVIDILEKLSPSVLESFIHLTNAEQTTLLQLPPAVDLQWLSEGTGVPECSMLDTRSASHVWLFAQARDPWLLALASLLGHEHFQRSCPLAQAWAWSYGMVRLTALTPLVDPGNPANAKRISAVPTTDSPVGLWRNYLVLCCSLSPAGVSAGGGHQLRGSSPETLASTPESSYSFDGKSVGGSSPAALFHLVVPLMRCESLELTECLVLGLGCTNSGAFRELMEELNPIIKEVLDKKQENVRKRKKRDILRVQLVRIFELLADTGVISHRGSGGLEASTHTLSSSLLEYVDQTRQLLEVENDKDSDSVRDARMHFSALIANLISHLPISERRWLFPQQSLRHSLFHLLSQWAGPFRLISTQLEWSTERSQPITRQNFLALKAMAAVLCCGPLLESVGLPMDGYLQRWLDSILGHPDPQVHQLGCEMVVLLLELNPELSYLLQWAVDRCYTGSPLVAAGCFTAIATTFTSRDWPMGMVTLLNLILFKAADPSQEIYEMALQLMQVMEEKLFGYTERDESGDVDGLLSSPMALPPLYSLSAYSLSEELARLYPELTLPLFSELSRRFQTTQTPGRQVLLSYLQPWLSNIQLVAGGAGGAWGLPGDAGSVGGGGGGGTPERSAVEGAGWDEEEDAEARRDSGQGRRWLKGSGWGSPLATALVLNNLLHMTAQYGEGFPSAELESVWTALADSWPGNLRVILQFLIALCGVRSEPDLLPSIKKVVIFICREKTVETLEELLPELERMEPVNSILIRTKNPPFYRLLTGQRTSPSASGTSSSSHTLAGSGGAAGSAQGPDNKMVNGASFEESHPHQEVNYGIMRPHPRLESRYSNGSGSSSEDDKTEPAYMGWRVRMAEATRPEPLPMPASLGYWARLTDHLPETFSQAPPLHRCSIAMILLTGLVVDHGVHLEWSIHLPVLLHAVFLGFDHQHPQVPEHSKQLLLHLLLVQVGGLDVHRSVARVLLANRDINHSKILAVQASPAQHSAFLGASELRQISQSPSATDSGLSPSSTGSSLSLGSVGEHAAAHAPAPLHAALTVAPPGERDASCDVEERARALVHFISTRKYGPLWNYEDISTKNQNIQSAEQLSKFLLHVVSIFKDSRPGSNLEQRLGEMALRLALACPSRHYAGRSFQMLRALRQPLGMHSLSLLLSRLVERVGDAAEETQGNVLEVLLTLETAVDTIAECSKLNNFLIAFSGSLDPALSTKMEPSRCSTGQLHLSSSPIRTGSLSSCHSASPNIIISNIISGMGRRKRSNSASQKHALLADGGSEWRSITLDRPYERVRRSSPLAKARSLTSLADGGGDGGAAGGVAGSGAGSGIGTPPSDPLALLTVMFWGASALLESDYESEYLMGLRLLERLLGHALPLDDGASSKVWERLEKALAQLRWAGFPGLQLLLLKGLTSQATVELTTRLLSRLTPVSRVAVIDASQATGFPLNVLCLLPHLVLHFDNPTPFCKECADKIAKVCLEEKTTKLPNLAHVMSMYSNRTYTRDCTVWISVVCCYIHDTYGDYTLNLVGYLAELLEKGLASMQRSILLTMHSLLSQVELTAAPLKHFNLEVMKVVSKYVQSPHWKEALNILKLVVGRSASLGASSSVAGNAYKGLPGKTLEFQFDITEIPIVGKRRDDRLGRLGPDGLLRGMAVSRSVSSASSGSGAGSGTGTGTLLHVGWKRPHLSQRRVRERLVNVLSLCGEKVGLTKNPSVIFSSDGELELLEQQAGLGGSCEEAGSQDIESTEDTTSEQQFGVFKDFDFLDVELEDVEELQGESVDNFNWGVRRRSLDSIGKDGPPAAQESNFAGSTPSLHRLNPDDTDESSEEDQLTVSQILTQSQLAHDLPGEDISYTQQTDAQSSDLVASLLGHEVAGDDACDRAQREEQAVDSEESLTVQPTVFFLCDGDPADDITDNLLASPHSDDGRDDDDDSQSVQWNEPETASPPPPAPFFSAILAAFCPAPCDDAEGTWRRHLTQLMADADGSCAVYTFLVFSALFQSIQSKFCLLTNDVASFLGEGLHGIGSKFTSSLEVLLSCAECPTVFVDAETLVSCNLLEKLKFSVLELQEHLDTYNNRRDATKQWLEECLRAFPSEEAMHPEMLMQHQRSSLDEKQMETLADPRDRRASLLAPRPPLPTAGHAQRLELCRRLYKLHFQLLLLFQAYCKLISQVEAVRSFPTLLDMSEEMEKLRVGLRAASVSQTGEADGESRAESGGQGAEAPQQPEGSCSCPEAAIQCLIECLKNWELKRSLVLTQSFRSTWPDDIFGRSEDDMVRTLLNIYFRHQTLGQTGALAVVGSNHDLTMACTKLTAINLQLSQALRQAQALGCLIGPSGNKQILSTSF</sequence>
<dbReference type="InterPro" id="IPR025614">
    <property type="entry name" value="Cell_morpho_N"/>
</dbReference>
<feature type="compositionally biased region" description="Low complexity" evidence="1">
    <location>
        <begin position="1944"/>
        <end position="1959"/>
    </location>
</feature>
<dbReference type="InterPro" id="IPR045842">
    <property type="entry name" value="Fry_C"/>
</dbReference>
<feature type="region of interest" description="Disordered" evidence="1">
    <location>
        <begin position="1546"/>
        <end position="1582"/>
    </location>
</feature>
<feature type="region of interest" description="Disordered" evidence="1">
    <location>
        <begin position="1763"/>
        <end position="1785"/>
    </location>
</feature>
<dbReference type="Pfam" id="PF14222">
    <property type="entry name" value="MOR2-PAG1_N"/>
    <property type="match status" value="1"/>
</dbReference>
<dbReference type="GO" id="GO:0031175">
    <property type="term" value="P:neuron projection development"/>
    <property type="evidence" value="ECO:0007669"/>
    <property type="project" value="TreeGrafter"/>
</dbReference>
<feature type="domain" description="Cell morphogenesis protein C-terminal" evidence="3">
    <location>
        <begin position="2276"/>
        <end position="2530"/>
    </location>
</feature>